<feature type="binding site" description="in other chain" evidence="12 15">
    <location>
        <position position="361"/>
    </location>
    <ligand>
        <name>K(+)</name>
        <dbReference type="ChEBI" id="CHEBI:29103"/>
        <note>ligand shared between two tetrameric partners</note>
    </ligand>
</feature>
<feature type="domain" description="CBS" evidence="19">
    <location>
        <begin position="143"/>
        <end position="205"/>
    </location>
</feature>
<evidence type="ECO:0000256" key="17">
    <source>
        <dbReference type="RuleBase" id="RU003927"/>
    </source>
</evidence>
<dbReference type="GO" id="GO:0046872">
    <property type="term" value="F:metal ion binding"/>
    <property type="evidence" value="ECO:0007669"/>
    <property type="project" value="UniProtKB-UniRule"/>
</dbReference>
<evidence type="ECO:0000256" key="18">
    <source>
        <dbReference type="RuleBase" id="RU003928"/>
    </source>
</evidence>
<comment type="catalytic activity">
    <reaction evidence="10 12 18">
        <text>IMP + NAD(+) + H2O = XMP + NADH + H(+)</text>
        <dbReference type="Rhea" id="RHEA:11708"/>
        <dbReference type="ChEBI" id="CHEBI:15377"/>
        <dbReference type="ChEBI" id="CHEBI:15378"/>
        <dbReference type="ChEBI" id="CHEBI:57464"/>
        <dbReference type="ChEBI" id="CHEBI:57540"/>
        <dbReference type="ChEBI" id="CHEBI:57945"/>
        <dbReference type="ChEBI" id="CHEBI:58053"/>
        <dbReference type="EC" id="1.1.1.205"/>
    </reaction>
</comment>
<evidence type="ECO:0000313" key="23">
    <source>
        <dbReference type="WormBase" id="SRAE_X000226900"/>
    </source>
</evidence>
<evidence type="ECO:0000256" key="16">
    <source>
        <dbReference type="PROSITE-ProRule" id="PRU00703"/>
    </source>
</evidence>
<dbReference type="Pfam" id="PF00571">
    <property type="entry name" value="CBS"/>
    <property type="match status" value="2"/>
</dbReference>
<evidence type="ECO:0000256" key="3">
    <source>
        <dbReference type="ARBA" id="ARBA00022723"/>
    </source>
</evidence>
<dbReference type="WormBase" id="SRAE_X000226900">
    <property type="protein sequence ID" value="SRP09247"/>
    <property type="gene ID" value="WBGene00267851"/>
</dbReference>
<dbReference type="GO" id="GO:0005737">
    <property type="term" value="C:cytoplasm"/>
    <property type="evidence" value="ECO:0007669"/>
    <property type="project" value="UniProtKB-SubCell"/>
</dbReference>
<evidence type="ECO:0000256" key="12">
    <source>
        <dbReference type="HAMAP-Rule" id="MF_03156"/>
    </source>
</evidence>
<comment type="subunit">
    <text evidence="12">Homotetramer.</text>
</comment>
<dbReference type="PIRSF" id="PIRSF000130">
    <property type="entry name" value="IMPDH"/>
    <property type="match status" value="1"/>
</dbReference>
<evidence type="ECO:0000256" key="13">
    <source>
        <dbReference type="PIRSR" id="PIRSR000130-1"/>
    </source>
</evidence>
<keyword evidence="9 16" id="KW-0129">CBS domain</keyword>
<feature type="domain" description="CBS" evidence="19">
    <location>
        <begin position="209"/>
        <end position="273"/>
    </location>
</feature>
<dbReference type="CDD" id="cd00381">
    <property type="entry name" value="IMPDH"/>
    <property type="match status" value="1"/>
</dbReference>
<dbReference type="InterPro" id="IPR013785">
    <property type="entry name" value="Aldolase_TIM"/>
</dbReference>
<dbReference type="SMART" id="SM00116">
    <property type="entry name" value="CBS"/>
    <property type="match status" value="2"/>
</dbReference>
<feature type="active site" description="Proton acceptor" evidence="12 13">
    <location>
        <position position="460"/>
    </location>
</feature>
<comment type="similarity">
    <text evidence="2 12 17">Belongs to the IMPDH/GMPR family.</text>
</comment>
<feature type="binding site" evidence="12">
    <location>
        <begin position="417"/>
        <end position="418"/>
    </location>
    <ligand>
        <name>IMP</name>
        <dbReference type="ChEBI" id="CHEBI:58053"/>
    </ligand>
</feature>
<dbReference type="PROSITE" id="PS51371">
    <property type="entry name" value="CBS"/>
    <property type="match status" value="2"/>
</dbReference>
<keyword evidence="12" id="KW-0963">Cytoplasm</keyword>
<feature type="binding site" evidence="12">
    <location>
        <begin position="394"/>
        <end position="396"/>
    </location>
    <ligand>
        <name>IMP</name>
        <dbReference type="ChEBI" id="CHEBI:58053"/>
    </ligand>
</feature>
<dbReference type="GO" id="GO:0000166">
    <property type="term" value="F:nucleotide binding"/>
    <property type="evidence" value="ECO:0007669"/>
    <property type="project" value="UniProtKB-UniRule"/>
</dbReference>
<dbReference type="Pfam" id="PF00478">
    <property type="entry name" value="IMPDH"/>
    <property type="match status" value="1"/>
</dbReference>
<dbReference type="EC" id="1.1.1.205" evidence="12 18"/>
<proteinExistence type="inferred from homology"/>
<feature type="binding site" evidence="12">
    <location>
        <position position="359"/>
    </location>
    <ligand>
        <name>IMP</name>
        <dbReference type="ChEBI" id="CHEBI:58053"/>
    </ligand>
</feature>
<dbReference type="PROSITE" id="PS00487">
    <property type="entry name" value="IMP_DH_GMP_RED"/>
    <property type="match status" value="1"/>
</dbReference>
<evidence type="ECO:0000313" key="22">
    <source>
        <dbReference type="WBParaSite" id="SRAE_X000226900.1"/>
    </source>
</evidence>
<dbReference type="InterPro" id="IPR015875">
    <property type="entry name" value="IMP_DH/GMP_Rdtase_CS"/>
</dbReference>
<evidence type="ECO:0000256" key="15">
    <source>
        <dbReference type="PIRSR" id="PIRSR000130-4"/>
    </source>
</evidence>
<comment type="subcellular location">
    <subcellularLocation>
        <location evidence="12">Cytoplasm</location>
    </subcellularLocation>
</comment>
<evidence type="ECO:0000256" key="1">
    <source>
        <dbReference type="ARBA" id="ARBA00001958"/>
    </source>
</evidence>
<dbReference type="InterPro" id="IPR000644">
    <property type="entry name" value="CBS_dom"/>
</dbReference>
<feature type="binding site" evidence="12 14">
    <location>
        <begin position="354"/>
        <end position="356"/>
    </location>
    <ligand>
        <name>NAD(+)</name>
        <dbReference type="ChEBI" id="CHEBI:57540"/>
    </ligand>
</feature>
<evidence type="ECO:0000256" key="7">
    <source>
        <dbReference type="ARBA" id="ARBA00023002"/>
    </source>
</evidence>
<dbReference type="GO" id="GO:0006177">
    <property type="term" value="P:GMP biosynthetic process"/>
    <property type="evidence" value="ECO:0007669"/>
    <property type="project" value="UniProtKB-UniRule"/>
</dbReference>
<feature type="active site" description="Thioimidate intermediate" evidence="12 13">
    <location>
        <position position="361"/>
    </location>
</feature>
<evidence type="ECO:0000256" key="11">
    <source>
        <dbReference type="ARBA" id="ARBA00056556"/>
    </source>
</evidence>
<sequence length="546" mass="60723">MSNECWNVKSDGDFDSPTNILKKISYDEFYFCSNEILINEVDEDGLKIEELFKGKQGITFNDFIILPRYIHFSLDNIKLNTRFTKNIILNNPFVSSPMDTVTEHKVAIAMALNGGIGIIHNNFLDISQQIEEIKYTKNYKHGLICQPITVHPDATIDYVKHLQTQYSISGIPVTKNGKLNENLLGIITSRDISFIEECNYNKIKVSDVMTKMDKLIVVNDNTTADETYKLLTKHKLNYIPVLNDKNNLCGLFVKSKMLKKDFPMAVYDKHGKLLVGAAINTREGKMEYIDKLVNAGVDVIVIDSSNGASIYQINLLKEIKKKYPSYPDIIAGNVVTVKQAKYLIDAGADCIRIGMGSGSICITQEVCAVGRPQASAIYHVSRYCRSREIPTIADGGINNTGNIIKALTLGANTVMMGSLIAGTSEAPGKTIIGPNGERLKKYRGMGSIDAMKVNDYSSERYLSTTNEKIKVAQGVSATVPEKGSLHCLIPLMNIAVKHGFQNLGVRIIRDLHLDVYNGLIRFEKRTVSAQNEGNVHSLFSYNKNII</sequence>
<keyword evidence="7 12" id="KW-0560">Oxidoreductase</keyword>
<accession>A0A090KXC2</accession>
<dbReference type="RefSeq" id="XP_024499741.1">
    <property type="nucleotide sequence ID" value="XM_024645460.1"/>
</dbReference>
<keyword evidence="3 12" id="KW-0479">Metal-binding</keyword>
<keyword evidence="6 12" id="KW-0630">Potassium</keyword>
<dbReference type="CTD" id="36385345"/>
<dbReference type="GO" id="GO:0006183">
    <property type="term" value="P:GTP biosynthetic process"/>
    <property type="evidence" value="ECO:0007669"/>
    <property type="project" value="TreeGrafter"/>
</dbReference>
<keyword evidence="4 12" id="KW-0332">GMP biosynthesis</keyword>
<reference evidence="20" key="1">
    <citation type="submission" date="2014-09" db="EMBL/GenBank/DDBJ databases">
        <authorList>
            <person name="Aslett A.Martin."/>
        </authorList>
    </citation>
    <scope>NUCLEOTIDE SEQUENCE</scope>
    <source>
        <strain evidence="20">ED321 Heterogonic</strain>
    </source>
</reference>
<feature type="binding site" evidence="12">
    <location>
        <position position="473"/>
    </location>
    <ligand>
        <name>IMP</name>
        <dbReference type="ChEBI" id="CHEBI:58053"/>
    </ligand>
</feature>
<comment type="cofactor">
    <cofactor evidence="1 12">
        <name>K(+)</name>
        <dbReference type="ChEBI" id="CHEBI:29103"/>
    </cofactor>
</comment>
<evidence type="ECO:0000259" key="19">
    <source>
        <dbReference type="PROSITE" id="PS51371"/>
    </source>
</evidence>
<name>A0A090KXC2_STRRB</name>
<dbReference type="InterPro" id="IPR005990">
    <property type="entry name" value="IMP_DH"/>
</dbReference>
<feature type="binding site" evidence="12">
    <location>
        <position position="528"/>
    </location>
    <ligand>
        <name>K(+)</name>
        <dbReference type="ChEBI" id="CHEBI:29103"/>
        <note>ligand shared between two tetrameric partners</note>
    </ligand>
</feature>
<dbReference type="InterPro" id="IPR001093">
    <property type="entry name" value="IMP_DH_GMPRt"/>
</dbReference>
<comment type="activity regulation">
    <text evidence="12">Mycophenolic acid (MPA) is a non-competitive inhibitor that prevents formation of the closed enzyme conformation by binding to the same site as the amobile flap. In contrast, mizoribine monophosphate (MZP) is a competitive inhibitor that induces the closed conformation. MPA is a potent inhibitor of mammalian IMPDHs but a poor inhibitor of the bacterial enzymes. MZP is a more potent inhibitor of bacterial IMPDH.</text>
</comment>
<evidence type="ECO:0000256" key="4">
    <source>
        <dbReference type="ARBA" id="ARBA00022749"/>
    </source>
</evidence>
<dbReference type="EMBL" id="LN609399">
    <property type="protein sequence ID" value="CEF60532.1"/>
    <property type="molecule type" value="Genomic_DNA"/>
</dbReference>
<dbReference type="AlphaFoldDB" id="A0A090KXC2"/>
<reference evidence="21" key="2">
    <citation type="submission" date="2014-09" db="EMBL/GenBank/DDBJ databases">
        <authorList>
            <person name="Martin A.A."/>
        </authorList>
    </citation>
    <scope>NUCLEOTIDE SEQUENCE</scope>
    <source>
        <strain evidence="21">ED321</strain>
    </source>
</reference>
<keyword evidence="5 12" id="KW-0658">Purine biosynthesis</keyword>
<dbReference type="WBParaSite" id="SRAE_X000226900.1">
    <property type="protein sequence ID" value="SRAE_X000226900.1"/>
    <property type="gene ID" value="WBGene00267851"/>
</dbReference>
<evidence type="ECO:0000256" key="5">
    <source>
        <dbReference type="ARBA" id="ARBA00022755"/>
    </source>
</evidence>
<dbReference type="OrthoDB" id="416622at2759"/>
<dbReference type="Proteomes" id="UP000035682">
    <property type="component" value="Unplaced"/>
</dbReference>
<feature type="binding site" evidence="12">
    <location>
        <begin position="442"/>
        <end position="446"/>
    </location>
    <ligand>
        <name>IMP</name>
        <dbReference type="ChEBI" id="CHEBI:58053"/>
    </ligand>
</feature>
<dbReference type="HAMAP" id="MF_01964">
    <property type="entry name" value="IMPDH"/>
    <property type="match status" value="1"/>
</dbReference>
<comment type="function">
    <text evidence="11 12">Catalyzes the conversion of inosine 5'-phosphate (IMP) to xanthosine 5'-phosphate (XMP), the first committed and rate-limiting step in the de novo synthesis of guanine nucleotides, and therefore plays an important role in the regulation of cell growth.</text>
</comment>
<keyword evidence="8 12" id="KW-0520">NAD</keyword>
<reference evidence="22" key="3">
    <citation type="submission" date="2020-12" db="UniProtKB">
        <authorList>
            <consortium name="WormBaseParasite"/>
        </authorList>
    </citation>
    <scope>IDENTIFICATION</scope>
</reference>
<comment type="pathway">
    <text evidence="12 18">Purine metabolism; XMP biosynthesis via de novo pathway; XMP from IMP: step 1/1.</text>
</comment>
<evidence type="ECO:0000313" key="20">
    <source>
        <dbReference type="EMBL" id="CEF60532.1"/>
    </source>
</evidence>
<dbReference type="Gene3D" id="3.20.20.70">
    <property type="entry name" value="Aldolase class I"/>
    <property type="match status" value="1"/>
</dbReference>
<comment type="caution">
    <text evidence="12">Lacks conserved residue(s) required for the propagation of feature annotation.</text>
</comment>
<evidence type="ECO:0000256" key="10">
    <source>
        <dbReference type="ARBA" id="ARBA00048028"/>
    </source>
</evidence>
<dbReference type="CDD" id="cd04601">
    <property type="entry name" value="CBS_pair_IMPDH"/>
    <property type="match status" value="1"/>
</dbReference>
<evidence type="ECO:0000256" key="2">
    <source>
        <dbReference type="ARBA" id="ARBA00005502"/>
    </source>
</evidence>
<dbReference type="GeneID" id="36385345"/>
<dbReference type="UniPathway" id="UPA00601">
    <property type="reaction ID" value="UER00295"/>
</dbReference>
<feature type="binding site" evidence="12 14">
    <location>
        <begin position="303"/>
        <end position="305"/>
    </location>
    <ligand>
        <name>NAD(+)</name>
        <dbReference type="ChEBI" id="CHEBI:57540"/>
    </ligand>
</feature>
<dbReference type="PANTHER" id="PTHR11911">
    <property type="entry name" value="INOSINE-5-MONOPHOSPHATE DEHYDROGENASE RELATED"/>
    <property type="match status" value="1"/>
</dbReference>
<dbReference type="NCBIfam" id="TIGR01302">
    <property type="entry name" value="IMP_dehydrog"/>
    <property type="match status" value="1"/>
</dbReference>
<dbReference type="GO" id="GO:0003938">
    <property type="term" value="F:IMP dehydrogenase activity"/>
    <property type="evidence" value="ECO:0007669"/>
    <property type="project" value="UniProtKB-UniRule"/>
</dbReference>
<evidence type="ECO:0000256" key="9">
    <source>
        <dbReference type="ARBA" id="ARBA00023122"/>
    </source>
</evidence>
<dbReference type="FunFam" id="3.20.20.70:FF:000086">
    <property type="entry name" value="IMP dehydrogenase, putative"/>
    <property type="match status" value="1"/>
</dbReference>
<keyword evidence="21" id="KW-1185">Reference proteome</keyword>
<dbReference type="PANTHER" id="PTHR11911:SF111">
    <property type="entry name" value="INOSINE-5'-MONOPHOSPHATE DEHYDROGENASE"/>
    <property type="match status" value="1"/>
</dbReference>
<evidence type="ECO:0000256" key="8">
    <source>
        <dbReference type="ARBA" id="ARBA00023027"/>
    </source>
</evidence>
<evidence type="ECO:0000256" key="6">
    <source>
        <dbReference type="ARBA" id="ARBA00022958"/>
    </source>
</evidence>
<organism evidence="20">
    <name type="scientific">Strongyloides ratti</name>
    <name type="common">Parasitic roundworm</name>
    <dbReference type="NCBI Taxonomy" id="34506"/>
    <lineage>
        <taxon>Eukaryota</taxon>
        <taxon>Metazoa</taxon>
        <taxon>Ecdysozoa</taxon>
        <taxon>Nematoda</taxon>
        <taxon>Chromadorea</taxon>
        <taxon>Rhabditida</taxon>
        <taxon>Tylenchina</taxon>
        <taxon>Panagrolaimomorpha</taxon>
        <taxon>Strongyloidoidea</taxon>
        <taxon>Strongyloididae</taxon>
        <taxon>Strongyloides</taxon>
    </lineage>
</organism>
<evidence type="ECO:0000313" key="21">
    <source>
        <dbReference type="Proteomes" id="UP000035682"/>
    </source>
</evidence>
<feature type="binding site" description="in other chain" evidence="12 15">
    <location>
        <position position="356"/>
    </location>
    <ligand>
        <name>K(+)</name>
        <dbReference type="ChEBI" id="CHEBI:29103"/>
        <note>ligand shared between two tetrameric partners</note>
    </ligand>
</feature>
<protein>
    <recommendedName>
        <fullName evidence="12 18">Inosine-5'-monophosphate dehydrogenase</fullName>
        <shortName evidence="12">IMP dehydrogenase</shortName>
        <shortName evidence="12">IMPD</shortName>
        <shortName evidence="12">IMPDH</shortName>
        <ecNumber evidence="12 18">1.1.1.205</ecNumber>
    </recommendedName>
</protein>
<dbReference type="SMART" id="SM01240">
    <property type="entry name" value="IMPDH"/>
    <property type="match status" value="1"/>
</dbReference>
<evidence type="ECO:0000256" key="14">
    <source>
        <dbReference type="PIRSR" id="PIRSR000130-3"/>
    </source>
</evidence>
<gene>
    <name evidence="20 22 23" type="ORF">SRAE_X000226900</name>
</gene>
<feature type="binding site" description="in other chain" evidence="12 15">
    <location>
        <position position="358"/>
    </location>
    <ligand>
        <name>K(+)</name>
        <dbReference type="ChEBI" id="CHEBI:29103"/>
        <note>ligand shared between two tetrameric partners</note>
    </ligand>
</feature>
<dbReference type="SUPFAM" id="SSF51412">
    <property type="entry name" value="Inosine monophosphate dehydrogenase (IMPDH)"/>
    <property type="match status" value="2"/>
</dbReference>